<comment type="caution">
    <text evidence="1">The sequence shown here is derived from an EMBL/GenBank/DDBJ whole genome shotgun (WGS) entry which is preliminary data.</text>
</comment>
<organism evidence="1 2">
    <name type="scientific">Salegentibacter chungangensis</name>
    <dbReference type="NCBI Taxonomy" id="1335724"/>
    <lineage>
        <taxon>Bacteria</taxon>
        <taxon>Pseudomonadati</taxon>
        <taxon>Bacteroidota</taxon>
        <taxon>Flavobacteriia</taxon>
        <taxon>Flavobacteriales</taxon>
        <taxon>Flavobacteriaceae</taxon>
        <taxon>Salegentibacter</taxon>
    </lineage>
</organism>
<dbReference type="RefSeq" id="WP_380743397.1">
    <property type="nucleotide sequence ID" value="NZ_JBHTLI010000001.1"/>
</dbReference>
<dbReference type="Proteomes" id="UP001597131">
    <property type="component" value="Unassembled WGS sequence"/>
</dbReference>
<accession>A0ABW3NQG8</accession>
<proteinExistence type="predicted"/>
<evidence type="ECO:0000313" key="2">
    <source>
        <dbReference type="Proteomes" id="UP001597131"/>
    </source>
</evidence>
<dbReference type="EMBL" id="JBHTLI010000001">
    <property type="protein sequence ID" value="MFD1095021.1"/>
    <property type="molecule type" value="Genomic_DNA"/>
</dbReference>
<evidence type="ECO:0000313" key="1">
    <source>
        <dbReference type="EMBL" id="MFD1095021.1"/>
    </source>
</evidence>
<sequence length="191" mass="22234">MKKLLIVMLLLFLSSTVIYSQKSEGSIKNFLNEESISLKDIVLNPQNKEAEYLSSEEQANFQYLSIREQIKLQEAFNKEEKPETLKKEGEISYEIDKTDKAIILSPDADDLPEILIYFKKDKMKLGEHSLQFDKELEATDSDNIFNSPWKGYRWKKGHSKVVIGKLEKDGRYFIHLNNLTTGNKRDRILVE</sequence>
<keyword evidence="2" id="KW-1185">Reference proteome</keyword>
<name>A0ABW3NQG8_9FLAO</name>
<gene>
    <name evidence="1" type="ORF">ACFQ3Q_04610</name>
</gene>
<evidence type="ECO:0008006" key="3">
    <source>
        <dbReference type="Google" id="ProtNLM"/>
    </source>
</evidence>
<protein>
    <recommendedName>
        <fullName evidence="3">Metalloprotease</fullName>
    </recommendedName>
</protein>
<reference evidence="2" key="1">
    <citation type="journal article" date="2019" name="Int. J. Syst. Evol. Microbiol.">
        <title>The Global Catalogue of Microorganisms (GCM) 10K type strain sequencing project: providing services to taxonomists for standard genome sequencing and annotation.</title>
        <authorList>
            <consortium name="The Broad Institute Genomics Platform"/>
            <consortium name="The Broad Institute Genome Sequencing Center for Infectious Disease"/>
            <person name="Wu L."/>
            <person name="Ma J."/>
        </authorList>
    </citation>
    <scope>NUCLEOTIDE SEQUENCE [LARGE SCALE GENOMIC DNA]</scope>
    <source>
        <strain evidence="2">CCUG 64793</strain>
    </source>
</reference>